<sequence length="152" mass="17605">MQKCYDIFDEAISQAGVQSDLLRDPPPILDPTHHKIHWHKIRHRGNPITESEERSHEPVFELEREMFIKSAEIEVPYQQQQQQQHQQLDEVLEGEGDGDIEMHPQLRDKQHYGPVASREFHGYDEDQFPVYPPKLNADLFGAAPISGEIMGI</sequence>
<dbReference type="Proteomes" id="UP000887577">
    <property type="component" value="Unplaced"/>
</dbReference>
<name>A0A914Z6H8_9BILA</name>
<organism evidence="1 2">
    <name type="scientific">Panagrolaimus superbus</name>
    <dbReference type="NCBI Taxonomy" id="310955"/>
    <lineage>
        <taxon>Eukaryota</taxon>
        <taxon>Metazoa</taxon>
        <taxon>Ecdysozoa</taxon>
        <taxon>Nematoda</taxon>
        <taxon>Chromadorea</taxon>
        <taxon>Rhabditida</taxon>
        <taxon>Tylenchina</taxon>
        <taxon>Panagrolaimomorpha</taxon>
        <taxon>Panagrolaimoidea</taxon>
        <taxon>Panagrolaimidae</taxon>
        <taxon>Panagrolaimus</taxon>
    </lineage>
</organism>
<proteinExistence type="predicted"/>
<accession>A0A914Z6H8</accession>
<evidence type="ECO:0000313" key="2">
    <source>
        <dbReference type="WBParaSite" id="PSU_v2.g7508.t1"/>
    </source>
</evidence>
<evidence type="ECO:0000313" key="1">
    <source>
        <dbReference type="Proteomes" id="UP000887577"/>
    </source>
</evidence>
<reference evidence="2" key="1">
    <citation type="submission" date="2022-11" db="UniProtKB">
        <authorList>
            <consortium name="WormBaseParasite"/>
        </authorList>
    </citation>
    <scope>IDENTIFICATION</scope>
</reference>
<keyword evidence="1" id="KW-1185">Reference proteome</keyword>
<dbReference type="WBParaSite" id="PSU_v2.g7508.t1">
    <property type="protein sequence ID" value="PSU_v2.g7508.t1"/>
    <property type="gene ID" value="PSU_v2.g7508"/>
</dbReference>
<protein>
    <submittedName>
        <fullName evidence="2">Uncharacterized protein</fullName>
    </submittedName>
</protein>
<dbReference type="AlphaFoldDB" id="A0A914Z6H8"/>